<dbReference type="CDD" id="cd17546">
    <property type="entry name" value="REC_hyHK_CKI1_RcsC-like"/>
    <property type="match status" value="1"/>
</dbReference>
<evidence type="ECO:0000256" key="3">
    <source>
        <dbReference type="PROSITE-ProRule" id="PRU00169"/>
    </source>
</evidence>
<sequence>MSLPDFFFERVTSEIHQQMEGVLALAERLARHPLGADAQACVAGVTEAAACVRQILASSADLKDAATHGMAFEPAPKRLRDLADEIESRWGQKAAKSGVTLLVSYDGAPEMTALIDSNRVMQAFDGFIAQALAGVRHGAVEATLRAHAAGEMLRLEGRVRGGGERMGDKSMDIQEIEALFGLETALSVAVGRQIITALGGEVRTEANAGAGETLVFEFTAPHAVESTGEEEEEDFNAPHRAAHILVVDDNATNRMVAETLCEMFDCTSESAVDGVEALEAARTGRFDLILMDIKMPRMDGVTATHAIRALPGAAGLVPIIALTANADPEDAVGYLAAGMNGVVEKPMKPENLLRALQENLGGGSGEESVAA</sequence>
<dbReference type="RefSeq" id="WP_215341703.1">
    <property type="nucleotide sequence ID" value="NZ_JAGSGD010000001.1"/>
</dbReference>
<name>A0A941D4W4_9CAUL</name>
<evidence type="ECO:0000256" key="1">
    <source>
        <dbReference type="ARBA" id="ARBA00022553"/>
    </source>
</evidence>
<proteinExistence type="predicted"/>
<dbReference type="InterPro" id="IPR011006">
    <property type="entry name" value="CheY-like_superfamily"/>
</dbReference>
<dbReference type="InterPro" id="IPR001789">
    <property type="entry name" value="Sig_transdc_resp-reg_receiver"/>
</dbReference>
<feature type="domain" description="Response regulatory" evidence="4">
    <location>
        <begin position="243"/>
        <end position="360"/>
    </location>
</feature>
<dbReference type="SMART" id="SM00448">
    <property type="entry name" value="REC"/>
    <property type="match status" value="1"/>
</dbReference>
<gene>
    <name evidence="5" type="ORF">JKL49_16270</name>
</gene>
<protein>
    <submittedName>
        <fullName evidence="5">Response regulator</fullName>
    </submittedName>
</protein>
<keyword evidence="2" id="KW-0902">Two-component regulatory system</keyword>
<dbReference type="SUPFAM" id="SSF52172">
    <property type="entry name" value="CheY-like"/>
    <property type="match status" value="1"/>
</dbReference>
<feature type="modified residue" description="4-aspartylphosphate" evidence="3">
    <location>
        <position position="292"/>
    </location>
</feature>
<dbReference type="PROSITE" id="PS50110">
    <property type="entry name" value="RESPONSE_REGULATORY"/>
    <property type="match status" value="1"/>
</dbReference>
<comment type="caution">
    <text evidence="5">The sequence shown here is derived from an EMBL/GenBank/DDBJ whole genome shotgun (WGS) entry which is preliminary data.</text>
</comment>
<dbReference type="EMBL" id="JAGSGD010000001">
    <property type="protein sequence ID" value="MBR7620951.1"/>
    <property type="molecule type" value="Genomic_DNA"/>
</dbReference>
<organism evidence="5 6">
    <name type="scientific">Phenylobacterium glaciei</name>
    <dbReference type="NCBI Taxonomy" id="2803784"/>
    <lineage>
        <taxon>Bacteria</taxon>
        <taxon>Pseudomonadati</taxon>
        <taxon>Pseudomonadota</taxon>
        <taxon>Alphaproteobacteria</taxon>
        <taxon>Caulobacterales</taxon>
        <taxon>Caulobacteraceae</taxon>
        <taxon>Phenylobacterium</taxon>
    </lineage>
</organism>
<reference evidence="5" key="1">
    <citation type="submission" date="2021-04" db="EMBL/GenBank/DDBJ databases">
        <title>Draft genome assembly of strain Phenylobacterium sp. 20VBR1 using MiniION and Illumina platforms.</title>
        <authorList>
            <person name="Thomas F.A."/>
            <person name="Krishnan K.P."/>
            <person name="Sinha R.K."/>
        </authorList>
    </citation>
    <scope>NUCLEOTIDE SEQUENCE</scope>
    <source>
        <strain evidence="5">20VBR1</strain>
    </source>
</reference>
<dbReference type="Gene3D" id="3.40.50.2300">
    <property type="match status" value="1"/>
</dbReference>
<dbReference type="GO" id="GO:0000160">
    <property type="term" value="P:phosphorelay signal transduction system"/>
    <property type="evidence" value="ECO:0007669"/>
    <property type="project" value="UniProtKB-KW"/>
</dbReference>
<dbReference type="AlphaFoldDB" id="A0A941D4W4"/>
<dbReference type="Proteomes" id="UP000622580">
    <property type="component" value="Unassembled WGS sequence"/>
</dbReference>
<accession>A0A941D4W4</accession>
<evidence type="ECO:0000259" key="4">
    <source>
        <dbReference type="PROSITE" id="PS50110"/>
    </source>
</evidence>
<keyword evidence="1 3" id="KW-0597">Phosphoprotein</keyword>
<keyword evidence="6" id="KW-1185">Reference proteome</keyword>
<evidence type="ECO:0000256" key="2">
    <source>
        <dbReference type="ARBA" id="ARBA00023012"/>
    </source>
</evidence>
<evidence type="ECO:0000313" key="5">
    <source>
        <dbReference type="EMBL" id="MBR7620951.1"/>
    </source>
</evidence>
<dbReference type="Pfam" id="PF00072">
    <property type="entry name" value="Response_reg"/>
    <property type="match status" value="1"/>
</dbReference>
<evidence type="ECO:0000313" key="6">
    <source>
        <dbReference type="Proteomes" id="UP000622580"/>
    </source>
</evidence>
<dbReference type="PANTHER" id="PTHR45339">
    <property type="entry name" value="HYBRID SIGNAL TRANSDUCTION HISTIDINE KINASE J"/>
    <property type="match status" value="1"/>
</dbReference>
<dbReference type="PANTHER" id="PTHR45339:SF1">
    <property type="entry name" value="HYBRID SIGNAL TRANSDUCTION HISTIDINE KINASE J"/>
    <property type="match status" value="1"/>
</dbReference>